<dbReference type="GO" id="GO:0005886">
    <property type="term" value="C:plasma membrane"/>
    <property type="evidence" value="ECO:0007669"/>
    <property type="project" value="TreeGrafter"/>
</dbReference>
<dbReference type="SUPFAM" id="SSF55781">
    <property type="entry name" value="GAF domain-like"/>
    <property type="match status" value="1"/>
</dbReference>
<accession>A0A927CY43</accession>
<evidence type="ECO:0000256" key="1">
    <source>
        <dbReference type="SAM" id="Phobius"/>
    </source>
</evidence>
<dbReference type="EMBL" id="JACXSI010000011">
    <property type="protein sequence ID" value="MBD3107820.1"/>
    <property type="molecule type" value="Genomic_DNA"/>
</dbReference>
<dbReference type="Proteomes" id="UP000602076">
    <property type="component" value="Unassembled WGS sequence"/>
</dbReference>
<dbReference type="SMART" id="SM00267">
    <property type="entry name" value="GGDEF"/>
    <property type="match status" value="1"/>
</dbReference>
<comment type="caution">
    <text evidence="3">The sequence shown here is derived from an EMBL/GenBank/DDBJ whole genome shotgun (WGS) entry which is preliminary data.</text>
</comment>
<evidence type="ECO:0000313" key="3">
    <source>
        <dbReference type="EMBL" id="MBD3107820.1"/>
    </source>
</evidence>
<dbReference type="PANTHER" id="PTHR45138">
    <property type="entry name" value="REGULATORY COMPONENTS OF SENSORY TRANSDUCTION SYSTEM"/>
    <property type="match status" value="1"/>
</dbReference>
<dbReference type="GO" id="GO:0043709">
    <property type="term" value="P:cell adhesion involved in single-species biofilm formation"/>
    <property type="evidence" value="ECO:0007669"/>
    <property type="project" value="TreeGrafter"/>
</dbReference>
<feature type="domain" description="GGDEF" evidence="2">
    <location>
        <begin position="429"/>
        <end position="567"/>
    </location>
</feature>
<dbReference type="Gene3D" id="3.30.450.40">
    <property type="match status" value="1"/>
</dbReference>
<dbReference type="InterPro" id="IPR003018">
    <property type="entry name" value="GAF"/>
</dbReference>
<dbReference type="PROSITE" id="PS50887">
    <property type="entry name" value="GGDEF"/>
    <property type="match status" value="1"/>
</dbReference>
<dbReference type="SUPFAM" id="SSF55073">
    <property type="entry name" value="Nucleotide cyclase"/>
    <property type="match status" value="1"/>
</dbReference>
<dbReference type="InterPro" id="IPR029016">
    <property type="entry name" value="GAF-like_dom_sf"/>
</dbReference>
<gene>
    <name evidence="3" type="ORF">IEO70_05525</name>
</gene>
<feature type="transmembrane region" description="Helical" evidence="1">
    <location>
        <begin position="142"/>
        <end position="167"/>
    </location>
</feature>
<dbReference type="CDD" id="cd01949">
    <property type="entry name" value="GGDEF"/>
    <property type="match status" value="1"/>
</dbReference>
<dbReference type="PANTHER" id="PTHR45138:SF9">
    <property type="entry name" value="DIGUANYLATE CYCLASE DGCM-RELATED"/>
    <property type="match status" value="1"/>
</dbReference>
<feature type="transmembrane region" description="Helical" evidence="1">
    <location>
        <begin position="6"/>
        <end position="26"/>
    </location>
</feature>
<dbReference type="GO" id="GO:1902201">
    <property type="term" value="P:negative regulation of bacterial-type flagellum-dependent cell motility"/>
    <property type="evidence" value="ECO:0007669"/>
    <property type="project" value="TreeGrafter"/>
</dbReference>
<dbReference type="RefSeq" id="WP_190997367.1">
    <property type="nucleotide sequence ID" value="NZ_JACXSI010000011.1"/>
</dbReference>
<evidence type="ECO:0000313" key="4">
    <source>
        <dbReference type="Proteomes" id="UP000602076"/>
    </source>
</evidence>
<dbReference type="InterPro" id="IPR050469">
    <property type="entry name" value="Diguanylate_Cyclase"/>
</dbReference>
<evidence type="ECO:0000259" key="2">
    <source>
        <dbReference type="PROSITE" id="PS50887"/>
    </source>
</evidence>
<dbReference type="Pfam" id="PF13185">
    <property type="entry name" value="GAF_2"/>
    <property type="match status" value="1"/>
</dbReference>
<dbReference type="InterPro" id="IPR029787">
    <property type="entry name" value="Nucleotide_cyclase"/>
</dbReference>
<dbReference type="NCBIfam" id="TIGR00254">
    <property type="entry name" value="GGDEF"/>
    <property type="match status" value="1"/>
</dbReference>
<keyword evidence="1" id="KW-1133">Transmembrane helix</keyword>
<dbReference type="Gene3D" id="3.30.70.270">
    <property type="match status" value="1"/>
</dbReference>
<dbReference type="InterPro" id="IPR000160">
    <property type="entry name" value="GGDEF_dom"/>
</dbReference>
<feature type="transmembrane region" description="Helical" evidence="1">
    <location>
        <begin position="206"/>
        <end position="226"/>
    </location>
</feature>
<dbReference type="FunFam" id="3.30.70.270:FF:000001">
    <property type="entry name" value="Diguanylate cyclase domain protein"/>
    <property type="match status" value="1"/>
</dbReference>
<feature type="transmembrane region" description="Helical" evidence="1">
    <location>
        <begin position="38"/>
        <end position="57"/>
    </location>
</feature>
<dbReference type="AlphaFoldDB" id="A0A927CY43"/>
<feature type="transmembrane region" description="Helical" evidence="1">
    <location>
        <begin position="179"/>
        <end position="200"/>
    </location>
</feature>
<proteinExistence type="predicted"/>
<keyword evidence="4" id="KW-1185">Reference proteome</keyword>
<feature type="transmembrane region" description="Helical" evidence="1">
    <location>
        <begin position="63"/>
        <end position="96"/>
    </location>
</feature>
<dbReference type="Pfam" id="PF00990">
    <property type="entry name" value="GGDEF"/>
    <property type="match status" value="1"/>
</dbReference>
<keyword evidence="1" id="KW-0472">Membrane</keyword>
<dbReference type="GO" id="GO:0052621">
    <property type="term" value="F:diguanylate cyclase activity"/>
    <property type="evidence" value="ECO:0007669"/>
    <property type="project" value="TreeGrafter"/>
</dbReference>
<organism evidence="3 4">
    <name type="scientific">Peribacillus faecalis</name>
    <dbReference type="NCBI Taxonomy" id="2772559"/>
    <lineage>
        <taxon>Bacteria</taxon>
        <taxon>Bacillati</taxon>
        <taxon>Bacillota</taxon>
        <taxon>Bacilli</taxon>
        <taxon>Bacillales</taxon>
        <taxon>Bacillaceae</taxon>
        <taxon>Peribacillus</taxon>
    </lineage>
</organism>
<feature type="transmembrane region" description="Helical" evidence="1">
    <location>
        <begin position="108"/>
        <end position="127"/>
    </location>
</feature>
<name>A0A927CY43_9BACI</name>
<protein>
    <submittedName>
        <fullName evidence="3">Diguanylate cyclase</fullName>
    </submittedName>
</protein>
<dbReference type="InterPro" id="IPR043128">
    <property type="entry name" value="Rev_trsase/Diguanyl_cyclase"/>
</dbReference>
<reference evidence="3" key="1">
    <citation type="submission" date="2020-09" db="EMBL/GenBank/DDBJ databases">
        <title>Bacillus faecalis sp. nov., a moderately halophilic bacterium isolated from cow faeces.</title>
        <authorList>
            <person name="Jiang L."/>
            <person name="Lee J."/>
        </authorList>
    </citation>
    <scope>NUCLEOTIDE SEQUENCE</scope>
    <source>
        <strain evidence="3">AGMB 02131</strain>
    </source>
</reference>
<sequence>MVKNGKHLLLWVSWFAVFPLGIWLIYKWAPYSYLEFNGHMAAFLALMLLVAAFPLIINKTVIFVLQGVSLAAFLQFGLLAELLLTQIAVIAMLATLRIPKTEYYRYPLNLLMFYAVSICSAVAYYLAGGTHQQIDVTEPRDLFAILVYMLAFFISNQLIISLIIYFKHRNKRILFGKDLLWEGLSSIVVFPIGIILYMLYQEVDLLAFLLVGIPLLSVALIMKVHYSSVKINESLQRASVIGHQLAERYSVSEVEDLFMAKVSKLFPGEHTYLFEINEDSRLQLLRYLNTQNRKENEDLTELMLALSYYTCKEDQAFLFKNQKEWRKHMVCKKQGAEVESILAIPIKRNSQLKGVLIVAANQARLYDKSQQMILEILCSHFSIAIENAQYFEETKMKSERCALTGVYNYGYFESLIETQFLAFKLGQLEHLSFIMCDLDFFKRVNDTYGHENGNDVIRQVASLLEVTVGERGTLARYGGEEFVILLPNITIEAAFALAEEIRQTIANTPFAVRQQERMVSIGVTASIGVASANQEDADYVTVVRNADRAMYTGAKRAGRNRAAVYVK</sequence>
<keyword evidence="1" id="KW-0812">Transmembrane</keyword>